<dbReference type="HAMAP" id="MF_01007">
    <property type="entry name" value="16SrRNA_methyltr_H"/>
    <property type="match status" value="1"/>
</dbReference>
<dbReference type="Gene3D" id="3.40.50.150">
    <property type="entry name" value="Vaccinia Virus protein VP39"/>
    <property type="match status" value="1"/>
</dbReference>
<keyword evidence="4 7" id="KW-0489">Methyltransferase</keyword>
<feature type="binding site" evidence="7">
    <location>
        <position position="119"/>
    </location>
    <ligand>
        <name>S-adenosyl-L-methionine</name>
        <dbReference type="ChEBI" id="CHEBI:59789"/>
    </ligand>
</feature>
<evidence type="ECO:0000313" key="8">
    <source>
        <dbReference type="EMBL" id="NUW31242.1"/>
    </source>
</evidence>
<keyword evidence="2 7" id="KW-0963">Cytoplasm</keyword>
<dbReference type="PANTHER" id="PTHR11265">
    <property type="entry name" value="S-ADENOSYL-METHYLTRANSFERASE MRAW"/>
    <property type="match status" value="1"/>
</dbReference>
<dbReference type="InterPro" id="IPR023397">
    <property type="entry name" value="SAM-dep_MeTrfase_MraW_recog"/>
</dbReference>
<dbReference type="Proteomes" id="UP000586042">
    <property type="component" value="Unassembled WGS sequence"/>
</dbReference>
<dbReference type="InterPro" id="IPR029063">
    <property type="entry name" value="SAM-dependent_MTases_sf"/>
</dbReference>
<evidence type="ECO:0000256" key="2">
    <source>
        <dbReference type="ARBA" id="ARBA00022490"/>
    </source>
</evidence>
<sequence length="327" mass="35231">MSDANGTGGHVPVMLDRVLELLAPALGGERPVVVDANLGLGGHSEALLAAHPALHLIGIDRDPFAIDFSTRRLAPYAERTTLVHASSDQLAEVVATTGAALGRTTVDGVLFDLGVSSPQLDEAERGFAYSYDAPLDMRMDTEQELTAEKVVNTYSAGELTRILRDYGEERFAPRVAGLIVKERAKEAITSTKRLAEIVRQAIPAATRRTGGNPAKRTFQALRIEVNAELTALEAALPAALDALTLGGRVVVLSYHSLEDRLTKQVLTARTRDTSPPGLPVPLPAHQPRFRLVTRGAELPGEEELARNPRAASARLRAAERIRVDDHD</sequence>
<evidence type="ECO:0000256" key="6">
    <source>
        <dbReference type="ARBA" id="ARBA00022691"/>
    </source>
</evidence>
<keyword evidence="3 7" id="KW-0698">rRNA processing</keyword>
<keyword evidence="9" id="KW-1185">Reference proteome</keyword>
<dbReference type="FunFam" id="1.10.150.170:FF:000001">
    <property type="entry name" value="Ribosomal RNA small subunit methyltransferase H"/>
    <property type="match status" value="1"/>
</dbReference>
<dbReference type="EC" id="2.1.1.199" evidence="7"/>
<dbReference type="GO" id="GO:0005737">
    <property type="term" value="C:cytoplasm"/>
    <property type="evidence" value="ECO:0007669"/>
    <property type="project" value="UniProtKB-SubCell"/>
</dbReference>
<comment type="similarity">
    <text evidence="1 7">Belongs to the methyltransferase superfamily. RsmH family.</text>
</comment>
<comment type="caution">
    <text evidence="8">The sequence shown here is derived from an EMBL/GenBank/DDBJ whole genome shotgun (WGS) entry which is preliminary data.</text>
</comment>
<dbReference type="EMBL" id="JABWGN010000003">
    <property type="protein sequence ID" value="NUW31242.1"/>
    <property type="molecule type" value="Genomic_DNA"/>
</dbReference>
<evidence type="ECO:0000256" key="4">
    <source>
        <dbReference type="ARBA" id="ARBA00022603"/>
    </source>
</evidence>
<organism evidence="8 9">
    <name type="scientific">Nonomuraea montanisoli</name>
    <dbReference type="NCBI Taxonomy" id="2741721"/>
    <lineage>
        <taxon>Bacteria</taxon>
        <taxon>Bacillati</taxon>
        <taxon>Actinomycetota</taxon>
        <taxon>Actinomycetes</taxon>
        <taxon>Streptosporangiales</taxon>
        <taxon>Streptosporangiaceae</taxon>
        <taxon>Nonomuraea</taxon>
    </lineage>
</organism>
<reference evidence="8 9" key="1">
    <citation type="submission" date="2020-06" db="EMBL/GenBank/DDBJ databases">
        <title>Nonomuraea sp. SMC257, a novel actinomycete isolated from soil.</title>
        <authorList>
            <person name="Chanama M."/>
        </authorList>
    </citation>
    <scope>NUCLEOTIDE SEQUENCE [LARGE SCALE GENOMIC DNA]</scope>
    <source>
        <strain evidence="8 9">SMC257</strain>
    </source>
</reference>
<comment type="catalytic activity">
    <reaction evidence="7">
        <text>cytidine(1402) in 16S rRNA + S-adenosyl-L-methionine = N(4)-methylcytidine(1402) in 16S rRNA + S-adenosyl-L-homocysteine + H(+)</text>
        <dbReference type="Rhea" id="RHEA:42928"/>
        <dbReference type="Rhea" id="RHEA-COMP:10286"/>
        <dbReference type="Rhea" id="RHEA-COMP:10287"/>
        <dbReference type="ChEBI" id="CHEBI:15378"/>
        <dbReference type="ChEBI" id="CHEBI:57856"/>
        <dbReference type="ChEBI" id="CHEBI:59789"/>
        <dbReference type="ChEBI" id="CHEBI:74506"/>
        <dbReference type="ChEBI" id="CHEBI:82748"/>
        <dbReference type="EC" id="2.1.1.199"/>
    </reaction>
</comment>
<feature type="binding site" evidence="7">
    <location>
        <position position="60"/>
    </location>
    <ligand>
        <name>S-adenosyl-L-methionine</name>
        <dbReference type="ChEBI" id="CHEBI:59789"/>
    </ligand>
</feature>
<evidence type="ECO:0000256" key="5">
    <source>
        <dbReference type="ARBA" id="ARBA00022679"/>
    </source>
</evidence>
<dbReference type="SUPFAM" id="SSF81799">
    <property type="entry name" value="Putative methyltransferase TM0872, insert domain"/>
    <property type="match status" value="1"/>
</dbReference>
<dbReference type="GO" id="GO:0071424">
    <property type="term" value="F:rRNA (cytosine-N4-)-methyltransferase activity"/>
    <property type="evidence" value="ECO:0007669"/>
    <property type="project" value="UniProtKB-UniRule"/>
</dbReference>
<dbReference type="SUPFAM" id="SSF53335">
    <property type="entry name" value="S-adenosyl-L-methionine-dependent methyltransferases"/>
    <property type="match status" value="1"/>
</dbReference>
<evidence type="ECO:0000313" key="9">
    <source>
        <dbReference type="Proteomes" id="UP000586042"/>
    </source>
</evidence>
<name>A0A7Y6I3V8_9ACTN</name>
<feature type="binding site" evidence="7">
    <location>
        <begin position="41"/>
        <end position="43"/>
    </location>
    <ligand>
        <name>S-adenosyl-L-methionine</name>
        <dbReference type="ChEBI" id="CHEBI:59789"/>
    </ligand>
</feature>
<comment type="caution">
    <text evidence="7">Lacks conserved residue(s) required for the propagation of feature annotation.</text>
</comment>
<evidence type="ECO:0000256" key="1">
    <source>
        <dbReference type="ARBA" id="ARBA00010396"/>
    </source>
</evidence>
<dbReference type="GO" id="GO:0070475">
    <property type="term" value="P:rRNA base methylation"/>
    <property type="evidence" value="ECO:0007669"/>
    <property type="project" value="UniProtKB-UniRule"/>
</dbReference>
<dbReference type="RefSeq" id="WP_175588721.1">
    <property type="nucleotide sequence ID" value="NZ_JABWGN010000003.1"/>
</dbReference>
<evidence type="ECO:0000256" key="7">
    <source>
        <dbReference type="HAMAP-Rule" id="MF_01007"/>
    </source>
</evidence>
<feature type="binding site" evidence="7">
    <location>
        <position position="112"/>
    </location>
    <ligand>
        <name>S-adenosyl-L-methionine</name>
        <dbReference type="ChEBI" id="CHEBI:59789"/>
    </ligand>
</feature>
<dbReference type="Gene3D" id="1.10.150.170">
    <property type="entry name" value="Putative methyltransferase TM0872, insert domain"/>
    <property type="match status" value="1"/>
</dbReference>
<dbReference type="InterPro" id="IPR002903">
    <property type="entry name" value="RsmH"/>
</dbReference>
<comment type="subcellular location">
    <subcellularLocation>
        <location evidence="7">Cytoplasm</location>
    </subcellularLocation>
</comment>
<dbReference type="PANTHER" id="PTHR11265:SF0">
    <property type="entry name" value="12S RRNA N4-METHYLCYTIDINE METHYLTRANSFERASE"/>
    <property type="match status" value="1"/>
</dbReference>
<dbReference type="Pfam" id="PF01795">
    <property type="entry name" value="Methyltransf_5"/>
    <property type="match status" value="1"/>
</dbReference>
<dbReference type="AlphaFoldDB" id="A0A7Y6I3V8"/>
<protein>
    <recommendedName>
        <fullName evidence="7">Ribosomal RNA small subunit methyltransferase H</fullName>
        <ecNumber evidence="7">2.1.1.199</ecNumber>
    </recommendedName>
    <alternativeName>
        <fullName evidence="7">16S rRNA m(4)C1402 methyltransferase</fullName>
    </alternativeName>
    <alternativeName>
        <fullName evidence="7">rRNA (cytosine-N(4)-)-methyltransferase RsmH</fullName>
    </alternativeName>
</protein>
<keyword evidence="5 7" id="KW-0808">Transferase</keyword>
<keyword evidence="6 7" id="KW-0949">S-adenosyl-L-methionine</keyword>
<proteinExistence type="inferred from homology"/>
<dbReference type="PIRSF" id="PIRSF004486">
    <property type="entry name" value="MraW"/>
    <property type="match status" value="1"/>
</dbReference>
<evidence type="ECO:0000256" key="3">
    <source>
        <dbReference type="ARBA" id="ARBA00022552"/>
    </source>
</evidence>
<dbReference type="NCBIfam" id="TIGR00006">
    <property type="entry name" value="16S rRNA (cytosine(1402)-N(4))-methyltransferase RsmH"/>
    <property type="match status" value="1"/>
</dbReference>
<gene>
    <name evidence="7 8" type="primary">rsmH</name>
    <name evidence="8" type="ORF">HTZ77_07380</name>
</gene>
<accession>A0A7Y6I3V8</accession>
<comment type="function">
    <text evidence="7">Specifically methylates the N4 position of cytidine in position 1402 (C1402) of 16S rRNA.</text>
</comment>